<feature type="region of interest" description="Disordered" evidence="2">
    <location>
        <begin position="531"/>
        <end position="565"/>
    </location>
</feature>
<feature type="coiled-coil region" evidence="1">
    <location>
        <begin position="244"/>
        <end position="320"/>
    </location>
</feature>
<evidence type="ECO:0000256" key="2">
    <source>
        <dbReference type="SAM" id="MobiDB-lite"/>
    </source>
</evidence>
<evidence type="ECO:0000256" key="1">
    <source>
        <dbReference type="SAM" id="Coils"/>
    </source>
</evidence>
<gene>
    <name evidence="3" type="ORF">NESM_000052100</name>
</gene>
<sequence length="635" mass="66080">MPIIDMDVSCVPDIIEAQLTLSYSRLTDLIRVIVDQGNGHEDDIDELRDRVDRLAQENGALRTEIEALKQARGPSEEVTAALAELRSAVAQLTDRVEANTGSIAAGEAAHAEATAAAAKRSGEEQAAMKATFDRHADAVAQRLSGTDASLRVLQAFADLWGAAPAQVLEMGGRTEGQQMEHSVDDRATYLLTLPPFAKVQEELGVLRALLQRQAADALVAKTSEAARTSRTASHVAAMAAPTEASDSAAEVERLSRTVRALEEEAQAVQQHRLPPLESAVHELQARPNTEKRVAGAEKDVSRIRDQLAQLEDRLNTLLGQTGEAADGGVDAAHPGLVDLARRVSLLEGTVEGWPQGGHTTAVPDAAAGGEAVSADAAVVAAPVRPSSRSRSSVPTISRPPSGRAGGGSGVFPALTKEPLAAHSGSPGAGGAGGSVSPPPPPPPRRASSAGHSTGSQDVVQPTVEALRRQEATQPGAAAGGRRISVAVEPDDGLRRRVAQLEENAAILEVNKADRAELRALEAALRGGAVGGAHATQQQQQLSYQVPPSQQQALSSAPTNNAPSLVPQRPVSAGGVRFTTADYAASQQRGDGFSRPTSSTAALGRPMFVGSSSSVYLRDGAQVTNATVSPTQLYRS</sequence>
<reference evidence="3 4" key="1">
    <citation type="journal article" date="2021" name="MBio">
        <title>A New Model Trypanosomatid, Novymonas esmeraldas: Genomic Perception of Its 'Candidatus Pandoraea novymonadis' Endosymbiont.</title>
        <authorList>
            <person name="Zakharova A."/>
            <person name="Saura A."/>
            <person name="Butenko A."/>
            <person name="Podesvova L."/>
            <person name="Warmusova S."/>
            <person name="Kostygov A.Y."/>
            <person name="Nenarokova A."/>
            <person name="Lukes J."/>
            <person name="Opperdoes F.R."/>
            <person name="Yurchenko V."/>
        </authorList>
    </citation>
    <scope>NUCLEOTIDE SEQUENCE [LARGE SCALE GENOMIC DNA]</scope>
    <source>
        <strain evidence="3 4">E262AT.01</strain>
    </source>
</reference>
<protein>
    <submittedName>
        <fullName evidence="3">Uncharacterized protein</fullName>
    </submittedName>
</protein>
<comment type="caution">
    <text evidence="3">The sequence shown here is derived from an EMBL/GenBank/DDBJ whole genome shotgun (WGS) entry which is preliminary data.</text>
</comment>
<proteinExistence type="predicted"/>
<organism evidence="3 4">
    <name type="scientific">Novymonas esmeraldas</name>
    <dbReference type="NCBI Taxonomy" id="1808958"/>
    <lineage>
        <taxon>Eukaryota</taxon>
        <taxon>Discoba</taxon>
        <taxon>Euglenozoa</taxon>
        <taxon>Kinetoplastea</taxon>
        <taxon>Metakinetoplastina</taxon>
        <taxon>Trypanosomatida</taxon>
        <taxon>Trypanosomatidae</taxon>
        <taxon>Novymonas</taxon>
    </lineage>
</organism>
<dbReference type="Proteomes" id="UP001430356">
    <property type="component" value="Unassembled WGS sequence"/>
</dbReference>
<keyword evidence="4" id="KW-1185">Reference proteome</keyword>
<keyword evidence="1" id="KW-0175">Coiled coil</keyword>
<feature type="compositionally biased region" description="Low complexity" evidence="2">
    <location>
        <begin position="531"/>
        <end position="551"/>
    </location>
</feature>
<feature type="compositionally biased region" description="Polar residues" evidence="2">
    <location>
        <begin position="552"/>
        <end position="562"/>
    </location>
</feature>
<evidence type="ECO:0000313" key="3">
    <source>
        <dbReference type="EMBL" id="KAK7200027.1"/>
    </source>
</evidence>
<dbReference type="EMBL" id="JAECZO010000003">
    <property type="protein sequence ID" value="KAK7200027.1"/>
    <property type="molecule type" value="Genomic_DNA"/>
</dbReference>
<feature type="region of interest" description="Disordered" evidence="2">
    <location>
        <begin position="381"/>
        <end position="458"/>
    </location>
</feature>
<feature type="compositionally biased region" description="Low complexity" evidence="2">
    <location>
        <begin position="381"/>
        <end position="402"/>
    </location>
</feature>
<dbReference type="AlphaFoldDB" id="A0AAW0F0J5"/>
<name>A0AAW0F0J5_9TRYP</name>
<feature type="coiled-coil region" evidence="1">
    <location>
        <begin position="37"/>
        <end position="95"/>
    </location>
</feature>
<evidence type="ECO:0000313" key="4">
    <source>
        <dbReference type="Proteomes" id="UP001430356"/>
    </source>
</evidence>
<accession>A0AAW0F0J5</accession>